<protein>
    <submittedName>
        <fullName evidence="1">DUF2017 domain-containing protein</fullName>
    </submittedName>
</protein>
<proteinExistence type="predicted"/>
<reference evidence="1 2" key="1">
    <citation type="submission" date="2019-08" db="EMBL/GenBank/DDBJ databases">
        <title>Bacterial whole genome sequence for Glaciihabitans sp. CHu50b-6-2.</title>
        <authorList>
            <person name="Jin L."/>
        </authorList>
    </citation>
    <scope>NUCLEOTIDE SEQUENCE [LARGE SCALE GENOMIC DNA]</scope>
    <source>
        <strain evidence="1 2">CHu50b-6-2</strain>
    </source>
</reference>
<dbReference type="RefSeq" id="WP_147785120.1">
    <property type="nucleotide sequence ID" value="NZ_VRMG01000016.1"/>
</dbReference>
<dbReference type="Proteomes" id="UP000321379">
    <property type="component" value="Unassembled WGS sequence"/>
</dbReference>
<keyword evidence="2" id="KW-1185">Reference proteome</keyword>
<dbReference type="EMBL" id="VRMG01000016">
    <property type="protein sequence ID" value="TXN28079.1"/>
    <property type="molecule type" value="Genomic_DNA"/>
</dbReference>
<dbReference type="AlphaFoldDB" id="A0A5C8UIM6"/>
<comment type="caution">
    <text evidence="1">The sequence shown here is derived from an EMBL/GenBank/DDBJ whole genome shotgun (WGS) entry which is preliminary data.</text>
</comment>
<gene>
    <name evidence="1" type="ORF">FVP33_18180</name>
</gene>
<evidence type="ECO:0000313" key="2">
    <source>
        <dbReference type="Proteomes" id="UP000321379"/>
    </source>
</evidence>
<accession>A0A5C8UIM6</accession>
<organism evidence="1 2">
    <name type="scientific">Lacisediminihabitans profunda</name>
    <dbReference type="NCBI Taxonomy" id="2594790"/>
    <lineage>
        <taxon>Bacteria</taxon>
        <taxon>Bacillati</taxon>
        <taxon>Actinomycetota</taxon>
        <taxon>Actinomycetes</taxon>
        <taxon>Micrococcales</taxon>
        <taxon>Microbacteriaceae</taxon>
        <taxon>Lacisediminihabitans</taxon>
    </lineage>
</organism>
<name>A0A5C8UIM6_9MICO</name>
<dbReference type="Pfam" id="PF09438">
    <property type="entry name" value="DUF2017"/>
    <property type="match status" value="1"/>
</dbReference>
<sequence length="159" mass="17059">MKAFRRVGEAVSAKFEPAEADALATMAGQVAALVADRAEYESDPAVLRLLPDAYPDDEEASAEFRRFTADDLAARKVANATVVVRSLEGAVHARSATTVTLDQQAAQAWLRALTDIRLTIAARLGIDDEEAEPAGDPLLLDVYDWLGFVQESLVAAVSD</sequence>
<evidence type="ECO:0000313" key="1">
    <source>
        <dbReference type="EMBL" id="TXN28079.1"/>
    </source>
</evidence>
<dbReference type="InterPro" id="IPR018561">
    <property type="entry name" value="AosR"/>
</dbReference>